<feature type="transmembrane region" description="Helical" evidence="1">
    <location>
        <begin position="35"/>
        <end position="60"/>
    </location>
</feature>
<accession>I9N792</accession>
<keyword evidence="1" id="KW-1133">Transmembrane helix</keyword>
<evidence type="ECO:0000313" key="2">
    <source>
        <dbReference type="EMBL" id="EJB03784.1"/>
    </source>
</evidence>
<evidence type="ECO:0000256" key="1">
    <source>
        <dbReference type="SAM" id="Phobius"/>
    </source>
</evidence>
<dbReference type="AlphaFoldDB" id="I9N792"/>
<proteinExistence type="predicted"/>
<gene>
    <name evidence="2" type="ORF">Rleg9DRAFT_2622</name>
</gene>
<reference evidence="2 3" key="1">
    <citation type="submission" date="2012-02" db="EMBL/GenBank/DDBJ databases">
        <title>Improved High-Quality Draft Sequence of Rhizobium leguminosarum bv. trifolii WSM597.</title>
        <authorList>
            <consortium name="US DOE Joint Genome Institute"/>
            <person name="Lucas S."/>
            <person name="Han J."/>
            <person name="Lapidus A."/>
            <person name="Cheng J.-F."/>
            <person name="Goodwin L."/>
            <person name="Pitluck S."/>
            <person name="Peters L."/>
            <person name="Ovchinnikova G."/>
            <person name="Held B."/>
            <person name="Detter J.C."/>
            <person name="Han C."/>
            <person name="Tapia R."/>
            <person name="Land M."/>
            <person name="Hauser L."/>
            <person name="Kyrpides N."/>
            <person name="Ivanova N."/>
            <person name="Pagani I."/>
            <person name="Brau L."/>
            <person name="Yates R."/>
            <person name="O'Hara G."/>
            <person name="Rui T."/>
            <person name="Howieson J."/>
            <person name="Reeve W."/>
            <person name="Woyke T."/>
        </authorList>
    </citation>
    <scope>NUCLEOTIDE SEQUENCE [LARGE SCALE GENOMIC DNA]</scope>
    <source>
        <strain evidence="2 3">WSM597</strain>
    </source>
</reference>
<organism evidence="2 3">
    <name type="scientific">Rhizobium leguminosarum bv. trifolii WSM597</name>
    <dbReference type="NCBI Taxonomy" id="754764"/>
    <lineage>
        <taxon>Bacteria</taxon>
        <taxon>Pseudomonadati</taxon>
        <taxon>Pseudomonadota</taxon>
        <taxon>Alphaproteobacteria</taxon>
        <taxon>Hyphomicrobiales</taxon>
        <taxon>Rhizobiaceae</taxon>
        <taxon>Rhizobium/Agrobacterium group</taxon>
        <taxon>Rhizobium</taxon>
    </lineage>
</organism>
<dbReference type="Proteomes" id="UP000005092">
    <property type="component" value="Unassembled WGS sequence"/>
</dbReference>
<name>I9N792_RHILT</name>
<keyword evidence="1" id="KW-0812">Transmembrane</keyword>
<protein>
    <submittedName>
        <fullName evidence="2">Uncharacterized protein</fullName>
    </submittedName>
</protein>
<evidence type="ECO:0000313" key="3">
    <source>
        <dbReference type="Proteomes" id="UP000005092"/>
    </source>
</evidence>
<dbReference type="HOGENOM" id="CLU_121923_0_0_5"/>
<keyword evidence="1" id="KW-0472">Membrane</keyword>
<feature type="transmembrane region" description="Helical" evidence="1">
    <location>
        <begin position="72"/>
        <end position="95"/>
    </location>
</feature>
<dbReference type="EMBL" id="JH719381">
    <property type="protein sequence ID" value="EJB03784.1"/>
    <property type="molecule type" value="Genomic_DNA"/>
</dbReference>
<sequence>MIGARIRIVDLRFFKCSSCSRRVWGYAYGDGSMRWILTLLFFMVLDVGIAILATLVANGIEAPFVFMATLGFLWLVPVGLNLWGAIKFWIAFLLFEKRRMVRYYKAEMYKSKFPASNGYVDWEEYLGFIVTDNDVRPEAKTKAAAFASEIATCKTLRPATLFIGTQIALQRAMDEYQAPPSTSGMLSTANAG</sequence>